<protein>
    <submittedName>
        <fullName evidence="1">Uncharacterized protein</fullName>
    </submittedName>
</protein>
<accession>A0ABU6FDR2</accession>
<dbReference type="Proteomes" id="UP001354931">
    <property type="component" value="Unassembled WGS sequence"/>
</dbReference>
<comment type="caution">
    <text evidence="1">The sequence shown here is derived from an EMBL/GenBank/DDBJ whole genome shotgun (WGS) entry which is preliminary data.</text>
</comment>
<evidence type="ECO:0000313" key="1">
    <source>
        <dbReference type="EMBL" id="MEB8342104.1"/>
    </source>
</evidence>
<name>A0ABU6FDR2_9ACTN</name>
<proteinExistence type="predicted"/>
<keyword evidence="2" id="KW-1185">Reference proteome</keyword>
<dbReference type="EMBL" id="JAOZYC010000157">
    <property type="protein sequence ID" value="MEB8342104.1"/>
    <property type="molecule type" value="Genomic_DNA"/>
</dbReference>
<reference evidence="1 2" key="1">
    <citation type="submission" date="2022-10" db="EMBL/GenBank/DDBJ databases">
        <authorList>
            <person name="Xie J."/>
            <person name="Shen N."/>
        </authorList>
    </citation>
    <scope>NUCLEOTIDE SEQUENCE [LARGE SCALE GENOMIC DNA]</scope>
    <source>
        <strain evidence="1 2">YIM65594</strain>
    </source>
</reference>
<gene>
    <name evidence="1" type="ORF">OKJ99_31875</name>
</gene>
<evidence type="ECO:0000313" key="2">
    <source>
        <dbReference type="Proteomes" id="UP001354931"/>
    </source>
</evidence>
<organism evidence="1 2">
    <name type="scientific">Streptomyces endophyticus</name>
    <dbReference type="NCBI Taxonomy" id="714166"/>
    <lineage>
        <taxon>Bacteria</taxon>
        <taxon>Bacillati</taxon>
        <taxon>Actinomycetota</taxon>
        <taxon>Actinomycetes</taxon>
        <taxon>Kitasatosporales</taxon>
        <taxon>Streptomycetaceae</taxon>
        <taxon>Streptomyces</taxon>
    </lineage>
</organism>
<dbReference type="RefSeq" id="WP_326021429.1">
    <property type="nucleotide sequence ID" value="NZ_JAOZYC010000157.1"/>
</dbReference>
<sequence length="153" mass="16812">MSARVRDVVRDVVAEVAPDEVLLLDKLANLDEGRVTRLFARTVEDGEPYECGHVDVTAPVTPVVWLALDEAARSTTCRTADRRTARRKPLLRHLFRRPARPAPELRCLSAAQLDAVRHLVHAHAHSARLGEDAAQALADSVVSRLALELTDAS</sequence>